<dbReference type="PATRIC" id="fig|136160.3.peg.2189"/>
<dbReference type="GeneID" id="87597676"/>
<proteinExistence type="predicted"/>
<dbReference type="EMBL" id="LILD01000001">
    <property type="protein sequence ID" value="KOO39016.1"/>
    <property type="molecule type" value="Genomic_DNA"/>
</dbReference>
<protein>
    <submittedName>
        <fullName evidence="1">Uncharacterized protein</fullName>
    </submittedName>
</protein>
<dbReference type="RefSeq" id="WP_053431103.1">
    <property type="nucleotide sequence ID" value="NZ_CP040441.1"/>
</dbReference>
<reference evidence="1" key="1">
    <citation type="submission" date="2015-08" db="EMBL/GenBank/DDBJ databases">
        <title>Complete DNA Sequence of Pseudomonas syringae pv. actinidiae, the Causal Agent of Kiwifruit Canker Disease.</title>
        <authorList>
            <person name="Rikkerink E.H.A."/>
            <person name="Fineran P.C."/>
        </authorList>
    </citation>
    <scope>NUCLEOTIDE SEQUENCE</scope>
    <source>
        <strain evidence="1">DSM 13666</strain>
    </source>
</reference>
<evidence type="ECO:0000313" key="1">
    <source>
        <dbReference type="EMBL" id="KOO39016.1"/>
    </source>
</evidence>
<organism evidence="1">
    <name type="scientific">Halalkalibacterium halodurans</name>
    <name type="common">Bacillus halodurans</name>
    <dbReference type="NCBI Taxonomy" id="86665"/>
    <lineage>
        <taxon>Bacteria</taxon>
        <taxon>Bacillati</taxon>
        <taxon>Bacillota</taxon>
        <taxon>Bacilli</taxon>
        <taxon>Bacillales</taxon>
        <taxon>Bacillaceae</taxon>
        <taxon>Halalkalibacterium (ex Joshi et al. 2022)</taxon>
    </lineage>
</organism>
<dbReference type="AlphaFoldDB" id="A0A0M0KJH5"/>
<accession>A0A0M0KJH5</accession>
<sequence>MRSIPCLTEPFYARLKIIQVHRRQISSKDSLVQVIELDMRKLRFQSDLKFPVSSNVVYALYAELLDCEFEFVGTIVKSIFLQKRAGFEYQLNYLEGVRTKKPSAGALLSAIAFLEALGHEEGQLNAKANNL</sequence>
<comment type="caution">
    <text evidence="1">The sequence shown here is derived from an EMBL/GenBank/DDBJ whole genome shotgun (WGS) entry which is preliminary data.</text>
</comment>
<gene>
    <name evidence="1" type="ORF">AMD02_09180</name>
</gene>
<name>A0A0M0KJH5_ALKHA</name>